<evidence type="ECO:0000256" key="5">
    <source>
        <dbReference type="ARBA" id="ARBA00057947"/>
    </source>
</evidence>
<comment type="caution">
    <text evidence="9">The sequence shown here is derived from an EMBL/GenBank/DDBJ whole genome shotgun (WGS) entry which is preliminary data.</text>
</comment>
<gene>
    <name evidence="9" type="ORF">Hypma_010701</name>
</gene>
<dbReference type="STRING" id="39966.A0A369JNT4"/>
<evidence type="ECO:0000313" key="9">
    <source>
        <dbReference type="EMBL" id="RDB22217.1"/>
    </source>
</evidence>
<evidence type="ECO:0000256" key="2">
    <source>
        <dbReference type="ARBA" id="ARBA00010291"/>
    </source>
</evidence>
<evidence type="ECO:0000256" key="7">
    <source>
        <dbReference type="SAM" id="MobiDB-lite"/>
    </source>
</evidence>
<evidence type="ECO:0000259" key="8">
    <source>
        <dbReference type="Pfam" id="PF11699"/>
    </source>
</evidence>
<dbReference type="InterPro" id="IPR011051">
    <property type="entry name" value="RmlC_Cupin_sf"/>
</dbReference>
<dbReference type="Gene3D" id="2.60.120.10">
    <property type="entry name" value="Jelly Rolls"/>
    <property type="match status" value="1"/>
</dbReference>
<protein>
    <recommendedName>
        <fullName evidence="6">CENP-C homolog</fullName>
    </recommendedName>
</protein>
<dbReference type="GO" id="GO:0005634">
    <property type="term" value="C:nucleus"/>
    <property type="evidence" value="ECO:0007669"/>
    <property type="project" value="UniProtKB-SubCell"/>
</dbReference>
<dbReference type="InterPro" id="IPR025974">
    <property type="entry name" value="Mif2/CENP-C_cupin"/>
</dbReference>
<evidence type="ECO:0000256" key="3">
    <source>
        <dbReference type="ARBA" id="ARBA00023125"/>
    </source>
</evidence>
<comment type="subcellular location">
    <subcellularLocation>
        <location evidence="1">Nucleus</location>
    </subcellularLocation>
</comment>
<dbReference type="GO" id="GO:0019237">
    <property type="term" value="F:centromeric DNA binding"/>
    <property type="evidence" value="ECO:0007669"/>
    <property type="project" value="InterPro"/>
</dbReference>
<evidence type="ECO:0000313" key="10">
    <source>
        <dbReference type="Proteomes" id="UP000076154"/>
    </source>
</evidence>
<accession>A0A369JNT4</accession>
<sequence>MPPARTTKETDNASTSDDESYSTVMDDEPSSSSALTNRNASSTTLGAPHIDTSEAPVSSSPGKDTVIPTPPHSDSRPPLVVLDDRRSSVVVVDGPSNGSASQTGTGARGPGGSVPHSSSLKRRKQAKDVEASLDSPRPPDSTERYGTVVEYGSEPEECSRALIFPSKSSYTPQNIPFQRNKNKNWTFQKIFGEADFFASGFLYMQPHSEKEVKSVMDNAYVFLVLEGAIEAKIHKSTYVLSSGGAFQVPRGNTYSIKNISNSNAKLFFAQARKPLLIVDSDSLPGERHVPFNRRPTTKAAMLLHWFFQRLITRLLQLRVTVLTWYRRHLSEFERYFMGRRLYFICFVLGLMIRRLPFIGSPPLLNIQIIRVS</sequence>
<dbReference type="InterPro" id="IPR014710">
    <property type="entry name" value="RmlC-like_jellyroll"/>
</dbReference>
<dbReference type="PANTHER" id="PTHR16684">
    <property type="entry name" value="CENTROMERE PROTEIN C"/>
    <property type="match status" value="1"/>
</dbReference>
<feature type="domain" description="Mif2/CENP-C cupin" evidence="8">
    <location>
        <begin position="186"/>
        <end position="270"/>
    </location>
</feature>
<keyword evidence="10" id="KW-1185">Reference proteome</keyword>
<comment type="function">
    <text evidence="5">Component of the kinetochore, a multiprotein complex that assembles on centromeric DNA and attaches chromosomes to spindle microtubules, mediating chromosome segregation and sister chromatid segregation during meiosis and mitosis. Component of the inner kinetochore constitutive centromere-associated network (CCAN), which serves as a structural platform for outer kinetochore assembly.</text>
</comment>
<dbReference type="SUPFAM" id="SSF51182">
    <property type="entry name" value="RmlC-like cupins"/>
    <property type="match status" value="1"/>
</dbReference>
<proteinExistence type="inferred from homology"/>
<evidence type="ECO:0000256" key="6">
    <source>
        <dbReference type="ARBA" id="ARBA00075033"/>
    </source>
</evidence>
<dbReference type="Pfam" id="PF11699">
    <property type="entry name" value="CENP-C_C"/>
    <property type="match status" value="1"/>
</dbReference>
<dbReference type="AlphaFoldDB" id="A0A369JNT4"/>
<dbReference type="GO" id="GO:0051455">
    <property type="term" value="P:spindle attachment to meiosis I kinetochore"/>
    <property type="evidence" value="ECO:0007669"/>
    <property type="project" value="TreeGrafter"/>
</dbReference>
<keyword evidence="4" id="KW-0539">Nucleus</keyword>
<reference evidence="9" key="1">
    <citation type="submission" date="2018-04" db="EMBL/GenBank/DDBJ databases">
        <title>Whole genome sequencing of Hypsizygus marmoreus.</title>
        <authorList>
            <person name="Choi I.-G."/>
            <person name="Min B."/>
            <person name="Kim J.-G."/>
            <person name="Kim S."/>
            <person name="Oh Y.-L."/>
            <person name="Kong W.-S."/>
            <person name="Park H."/>
            <person name="Jeong J."/>
            <person name="Song E.-S."/>
        </authorList>
    </citation>
    <scope>NUCLEOTIDE SEQUENCE [LARGE SCALE GENOMIC DNA]</scope>
    <source>
        <strain evidence="9">51987-8</strain>
    </source>
</reference>
<evidence type="ECO:0000256" key="4">
    <source>
        <dbReference type="ARBA" id="ARBA00023242"/>
    </source>
</evidence>
<dbReference type="FunFam" id="2.60.120.10:FF:000033">
    <property type="entry name" value="Centromere protein C 1"/>
    <property type="match status" value="1"/>
</dbReference>
<feature type="compositionally biased region" description="Basic and acidic residues" evidence="7">
    <location>
        <begin position="1"/>
        <end position="11"/>
    </location>
</feature>
<dbReference type="Proteomes" id="UP000076154">
    <property type="component" value="Unassembled WGS sequence"/>
</dbReference>
<name>A0A369JNT4_HYPMA</name>
<comment type="similarity">
    <text evidence="2">Belongs to the CENP-C/MIF2 family.</text>
</comment>
<feature type="compositionally biased region" description="Polar residues" evidence="7">
    <location>
        <begin position="96"/>
        <end position="105"/>
    </location>
</feature>
<dbReference type="PANTHER" id="PTHR16684:SF11">
    <property type="entry name" value="CENTROMERE PROTEIN C"/>
    <property type="match status" value="1"/>
</dbReference>
<feature type="region of interest" description="Disordered" evidence="7">
    <location>
        <begin position="1"/>
        <end position="145"/>
    </location>
</feature>
<dbReference type="CDD" id="cd06993">
    <property type="entry name" value="cupin_CENP-C_C"/>
    <property type="match status" value="1"/>
</dbReference>
<feature type="compositionally biased region" description="Polar residues" evidence="7">
    <location>
        <begin position="30"/>
        <end position="45"/>
    </location>
</feature>
<keyword evidence="3" id="KW-0238">DNA-binding</keyword>
<feature type="compositionally biased region" description="Acidic residues" evidence="7">
    <location>
        <begin position="16"/>
        <end position="29"/>
    </location>
</feature>
<dbReference type="EMBL" id="LUEZ02000052">
    <property type="protein sequence ID" value="RDB22217.1"/>
    <property type="molecule type" value="Genomic_DNA"/>
</dbReference>
<organism evidence="9 10">
    <name type="scientific">Hypsizygus marmoreus</name>
    <name type="common">White beech mushroom</name>
    <name type="synonym">Agaricus marmoreus</name>
    <dbReference type="NCBI Taxonomy" id="39966"/>
    <lineage>
        <taxon>Eukaryota</taxon>
        <taxon>Fungi</taxon>
        <taxon>Dikarya</taxon>
        <taxon>Basidiomycota</taxon>
        <taxon>Agaricomycotina</taxon>
        <taxon>Agaricomycetes</taxon>
        <taxon>Agaricomycetidae</taxon>
        <taxon>Agaricales</taxon>
        <taxon>Tricholomatineae</taxon>
        <taxon>Lyophyllaceae</taxon>
        <taxon>Hypsizygus</taxon>
    </lineage>
</organism>
<dbReference type="InterPro" id="IPR028386">
    <property type="entry name" value="CENP-C/Mif2/cnp3"/>
</dbReference>
<dbReference type="GO" id="GO:0051315">
    <property type="term" value="P:attachment of mitotic spindle microtubules to kinetochore"/>
    <property type="evidence" value="ECO:0007669"/>
    <property type="project" value="TreeGrafter"/>
</dbReference>
<dbReference type="GO" id="GO:0000776">
    <property type="term" value="C:kinetochore"/>
    <property type="evidence" value="ECO:0007669"/>
    <property type="project" value="InterPro"/>
</dbReference>
<dbReference type="OrthoDB" id="1939643at2759"/>
<dbReference type="GO" id="GO:0051382">
    <property type="term" value="P:kinetochore assembly"/>
    <property type="evidence" value="ECO:0007669"/>
    <property type="project" value="InterPro"/>
</dbReference>
<dbReference type="InParanoid" id="A0A369JNT4"/>
<evidence type="ECO:0000256" key="1">
    <source>
        <dbReference type="ARBA" id="ARBA00004123"/>
    </source>
</evidence>